<name>A0ABT6YCM5_9BACT</name>
<protein>
    <submittedName>
        <fullName evidence="2">YHS domain-containing (Seleno)protein</fullName>
    </submittedName>
</protein>
<sequence length="149" mass="17475">MKNIICITLLLFSMVVNAQNIRQKHFLLEKNTAISGYDPVSYFSNKPLKGKANLTYNYEGINYRFANPNNLETFKKTPEKYEPAYGGWCAYAMGAKGEKVEVDPENYRIYEGKLYLFYKNFFSNTLDDWKKEEVKLKKQADSNWTKTFK</sequence>
<reference evidence="2 3" key="1">
    <citation type="submission" date="2023-05" db="EMBL/GenBank/DDBJ databases">
        <title>Novel species of genus Flectobacillus isolated from stream in China.</title>
        <authorList>
            <person name="Lu H."/>
        </authorList>
    </citation>
    <scope>NUCLEOTIDE SEQUENCE [LARGE SCALE GENOMIC DNA]</scope>
    <source>
        <strain evidence="2 3">KCTC 42575</strain>
    </source>
</reference>
<dbReference type="NCBIfam" id="NF041384">
    <property type="entry name" value="YHS_seleno_dom"/>
    <property type="match status" value="1"/>
</dbReference>
<evidence type="ECO:0000313" key="2">
    <source>
        <dbReference type="EMBL" id="MDI9861192.1"/>
    </source>
</evidence>
<feature type="signal peptide" evidence="1">
    <location>
        <begin position="1"/>
        <end position="18"/>
    </location>
</feature>
<gene>
    <name evidence="2" type="ORF">QM524_18385</name>
</gene>
<organism evidence="2 3">
    <name type="scientific">Flectobacillus roseus</name>
    <dbReference type="NCBI Taxonomy" id="502259"/>
    <lineage>
        <taxon>Bacteria</taxon>
        <taxon>Pseudomonadati</taxon>
        <taxon>Bacteroidota</taxon>
        <taxon>Cytophagia</taxon>
        <taxon>Cytophagales</taxon>
        <taxon>Flectobacillaceae</taxon>
        <taxon>Flectobacillus</taxon>
    </lineage>
</organism>
<keyword evidence="3" id="KW-1185">Reference proteome</keyword>
<dbReference type="RefSeq" id="WP_283345683.1">
    <property type="nucleotide sequence ID" value="NZ_JASHIF010000018.1"/>
</dbReference>
<dbReference type="EMBL" id="JASHIF010000018">
    <property type="protein sequence ID" value="MDI9861192.1"/>
    <property type="molecule type" value="Genomic_DNA"/>
</dbReference>
<keyword evidence="1" id="KW-0732">Signal</keyword>
<dbReference type="Proteomes" id="UP001236507">
    <property type="component" value="Unassembled WGS sequence"/>
</dbReference>
<comment type="caution">
    <text evidence="2">The sequence shown here is derived from an EMBL/GenBank/DDBJ whole genome shotgun (WGS) entry which is preliminary data.</text>
</comment>
<evidence type="ECO:0000313" key="3">
    <source>
        <dbReference type="Proteomes" id="UP001236507"/>
    </source>
</evidence>
<feature type="chain" id="PRO_5046902460" evidence="1">
    <location>
        <begin position="19"/>
        <end position="149"/>
    </location>
</feature>
<proteinExistence type="predicted"/>
<evidence type="ECO:0000256" key="1">
    <source>
        <dbReference type="SAM" id="SignalP"/>
    </source>
</evidence>
<accession>A0ABT6YCM5</accession>